<evidence type="ECO:0000313" key="2">
    <source>
        <dbReference type="Proteomes" id="UP001140206"/>
    </source>
</evidence>
<proteinExistence type="predicted"/>
<dbReference type="Gene3D" id="3.40.50.1820">
    <property type="entry name" value="alpha/beta hydrolase"/>
    <property type="match status" value="1"/>
</dbReference>
<dbReference type="PANTHER" id="PTHR33428:SF10">
    <property type="entry name" value="CHLOROPHYLLASE-1"/>
    <property type="match status" value="1"/>
</dbReference>
<dbReference type="AlphaFoldDB" id="A0AAV8EJ80"/>
<dbReference type="GO" id="GO:0015996">
    <property type="term" value="P:chlorophyll catabolic process"/>
    <property type="evidence" value="ECO:0007669"/>
    <property type="project" value="TreeGrafter"/>
</dbReference>
<dbReference type="SUPFAM" id="SSF53474">
    <property type="entry name" value="alpha/beta-Hydrolases"/>
    <property type="match status" value="1"/>
</dbReference>
<protein>
    <submittedName>
        <fullName evidence="1">Chlorophyllase-1</fullName>
    </submittedName>
</protein>
<comment type="caution">
    <text evidence="1">The sequence shown here is derived from an EMBL/GenBank/DDBJ whole genome shotgun (WGS) entry which is preliminary data.</text>
</comment>
<dbReference type="InterPro" id="IPR017395">
    <property type="entry name" value="Chlorophyllase-like"/>
</dbReference>
<sequence length="326" mass="35378">MALTVDRAMISITSDSDASALFETGKLNVTVLTAKTGNEASQPPKPVLIVSPTDVGTYPVLLFVHGFFLQNHYYTELLRHISSHGFIVVAPQLFSILPECSTEDLTSVAAVTNWLPVGLQSILPTNVKPNFEKLTLSGHSRGGQTAFALALGHAQTSLKFTALIGVDPVAGMSETSQVEPKILTYEPASFKLDHMPVLVIGSGLGEESINCLAPACAPEGVNHKEFYYECQSPCYHFVVTKYGHMDVLNNNALNLVTKCICKNGKCRDIMRRCTAGITVAFLKAYTEEEAGYLNHILSKPEIAPGELDPVESRQGMKSLGKFCQKN</sequence>
<gene>
    <name evidence="1" type="ORF">LUZ62_062505</name>
</gene>
<dbReference type="EMBL" id="JAMFTS010000003">
    <property type="protein sequence ID" value="KAJ4778248.1"/>
    <property type="molecule type" value="Genomic_DNA"/>
</dbReference>
<accession>A0AAV8EJ80</accession>
<dbReference type="GO" id="GO:0047746">
    <property type="term" value="F:chlorophyllase activity"/>
    <property type="evidence" value="ECO:0007669"/>
    <property type="project" value="TreeGrafter"/>
</dbReference>
<dbReference type="Pfam" id="PF07224">
    <property type="entry name" value="Chlorophyllase"/>
    <property type="match status" value="1"/>
</dbReference>
<dbReference type="Proteomes" id="UP001140206">
    <property type="component" value="Chromosome 3"/>
</dbReference>
<dbReference type="PANTHER" id="PTHR33428">
    <property type="entry name" value="CHLOROPHYLLASE-2, CHLOROPLASTIC"/>
    <property type="match status" value="1"/>
</dbReference>
<dbReference type="InterPro" id="IPR029058">
    <property type="entry name" value="AB_hydrolase_fold"/>
</dbReference>
<reference evidence="1" key="1">
    <citation type="submission" date="2022-08" db="EMBL/GenBank/DDBJ databases">
        <authorList>
            <person name="Marques A."/>
        </authorList>
    </citation>
    <scope>NUCLEOTIDE SEQUENCE</scope>
    <source>
        <strain evidence="1">RhyPub2mFocal</strain>
        <tissue evidence="1">Leaves</tissue>
    </source>
</reference>
<name>A0AAV8EJ80_9POAL</name>
<organism evidence="1 2">
    <name type="scientific">Rhynchospora pubera</name>
    <dbReference type="NCBI Taxonomy" id="906938"/>
    <lineage>
        <taxon>Eukaryota</taxon>
        <taxon>Viridiplantae</taxon>
        <taxon>Streptophyta</taxon>
        <taxon>Embryophyta</taxon>
        <taxon>Tracheophyta</taxon>
        <taxon>Spermatophyta</taxon>
        <taxon>Magnoliopsida</taxon>
        <taxon>Liliopsida</taxon>
        <taxon>Poales</taxon>
        <taxon>Cyperaceae</taxon>
        <taxon>Cyperoideae</taxon>
        <taxon>Rhynchosporeae</taxon>
        <taxon>Rhynchospora</taxon>
    </lineage>
</organism>
<keyword evidence="2" id="KW-1185">Reference proteome</keyword>
<evidence type="ECO:0000313" key="1">
    <source>
        <dbReference type="EMBL" id="KAJ4778248.1"/>
    </source>
</evidence>